<proteinExistence type="predicted"/>
<dbReference type="Pfam" id="PF02681">
    <property type="entry name" value="DUF212"/>
    <property type="match status" value="1"/>
</dbReference>
<evidence type="ECO:0000313" key="3">
    <source>
        <dbReference type="Proteomes" id="UP001596047"/>
    </source>
</evidence>
<keyword evidence="1" id="KW-0472">Membrane</keyword>
<keyword evidence="1" id="KW-0812">Transmembrane</keyword>
<feature type="transmembrane region" description="Helical" evidence="1">
    <location>
        <begin position="68"/>
        <end position="86"/>
    </location>
</feature>
<gene>
    <name evidence="2" type="ORF">ACFPYJ_16650</name>
</gene>
<comment type="caution">
    <text evidence="2">The sequence shown here is derived from an EMBL/GenBank/DDBJ whole genome shotgun (WGS) entry which is preliminary data.</text>
</comment>
<dbReference type="InterPro" id="IPR003832">
    <property type="entry name" value="DUF212"/>
</dbReference>
<dbReference type="EMBL" id="JBHSOW010000060">
    <property type="protein sequence ID" value="MFC5650724.1"/>
    <property type="molecule type" value="Genomic_DNA"/>
</dbReference>
<dbReference type="PANTHER" id="PTHR31446:SF29">
    <property type="entry name" value="ACID PHOSPHATASE_VANADIUM-DEPENDENT HALOPEROXIDASE-RELATED PROTEIN"/>
    <property type="match status" value="1"/>
</dbReference>
<protein>
    <submittedName>
        <fullName evidence="2">Divergent PAP2 family protein</fullName>
    </submittedName>
</protein>
<feature type="transmembrane region" description="Helical" evidence="1">
    <location>
        <begin position="137"/>
        <end position="155"/>
    </location>
</feature>
<keyword evidence="1" id="KW-1133">Transmembrane helix</keyword>
<feature type="transmembrane region" description="Helical" evidence="1">
    <location>
        <begin position="6"/>
        <end position="26"/>
    </location>
</feature>
<evidence type="ECO:0000313" key="2">
    <source>
        <dbReference type="EMBL" id="MFC5650724.1"/>
    </source>
</evidence>
<organism evidence="2 3">
    <name type="scientific">Paenibacillus solisilvae</name>
    <dbReference type="NCBI Taxonomy" id="2486751"/>
    <lineage>
        <taxon>Bacteria</taxon>
        <taxon>Bacillati</taxon>
        <taxon>Bacillota</taxon>
        <taxon>Bacilli</taxon>
        <taxon>Bacillales</taxon>
        <taxon>Paenibacillaceae</taxon>
        <taxon>Paenibacillus</taxon>
    </lineage>
</organism>
<name>A0ABW0W118_9BACL</name>
<evidence type="ECO:0000256" key="1">
    <source>
        <dbReference type="SAM" id="Phobius"/>
    </source>
</evidence>
<accession>A0ABW0W118</accession>
<dbReference type="Proteomes" id="UP001596047">
    <property type="component" value="Unassembled WGS sequence"/>
</dbReference>
<sequence>MAILTNFPLVAAFASILLAQLVKVPLHYIAARKWAWGLAFSTGGMPSSHSAAVASLAAAIGIEQGVASAYFAISVVFAAIVMFDACGIRRQAGEQAVIINRLTEEFHYLFHDKGKAHGTGVDRKALKELLGHRPIEVFVGCLFGAAISLIMYFLWY</sequence>
<dbReference type="RefSeq" id="WP_379189301.1">
    <property type="nucleotide sequence ID" value="NZ_JBHSOW010000060.1"/>
</dbReference>
<dbReference type="PANTHER" id="PTHR31446">
    <property type="entry name" value="ACID PHOSPHATASE/VANADIUM-DEPENDENT HALOPEROXIDASE-RELATED PROTEIN"/>
    <property type="match status" value="1"/>
</dbReference>
<keyword evidence="3" id="KW-1185">Reference proteome</keyword>
<reference evidence="3" key="1">
    <citation type="journal article" date="2019" name="Int. J. Syst. Evol. Microbiol.">
        <title>The Global Catalogue of Microorganisms (GCM) 10K type strain sequencing project: providing services to taxonomists for standard genome sequencing and annotation.</title>
        <authorList>
            <consortium name="The Broad Institute Genomics Platform"/>
            <consortium name="The Broad Institute Genome Sequencing Center for Infectious Disease"/>
            <person name="Wu L."/>
            <person name="Ma J."/>
        </authorList>
    </citation>
    <scope>NUCLEOTIDE SEQUENCE [LARGE SCALE GENOMIC DNA]</scope>
    <source>
        <strain evidence="3">CGMCC 1.3240</strain>
    </source>
</reference>